<keyword evidence="3" id="KW-1185">Reference proteome</keyword>
<evidence type="ECO:0000313" key="2">
    <source>
        <dbReference type="EMBL" id="SPF69242.1"/>
    </source>
</evidence>
<evidence type="ECO:0000256" key="1">
    <source>
        <dbReference type="SAM" id="MobiDB-lite"/>
    </source>
</evidence>
<gene>
    <name evidence="2" type="ORF">PROPJV5_2203</name>
</gene>
<dbReference type="AlphaFoldDB" id="A0A375I546"/>
<dbReference type="EMBL" id="OMOH01000010">
    <property type="protein sequence ID" value="SPF69242.1"/>
    <property type="molecule type" value="Genomic_DNA"/>
</dbReference>
<proteinExistence type="predicted"/>
<dbReference type="Proteomes" id="UP000265962">
    <property type="component" value="Unassembled WGS sequence"/>
</dbReference>
<name>A0A375I546_9ACTN</name>
<dbReference type="OrthoDB" id="3733026at2"/>
<reference evidence="3" key="1">
    <citation type="submission" date="2018-02" db="EMBL/GenBank/DDBJ databases">
        <authorList>
            <person name="Hornung B."/>
        </authorList>
    </citation>
    <scope>NUCLEOTIDE SEQUENCE [LARGE SCALE GENOMIC DNA]</scope>
</reference>
<evidence type="ECO:0000313" key="3">
    <source>
        <dbReference type="Proteomes" id="UP000265962"/>
    </source>
</evidence>
<accession>A0A375I546</accession>
<sequence>MSELPKNTPADQSDGAPEPGSAADRQPPATGNRLVDEVLAELGDLDALPVGERLEKLTAAQQGLTEILDGTRGRLPRPGGQA</sequence>
<protein>
    <submittedName>
        <fullName evidence="2">Uncharacterized protein</fullName>
    </submittedName>
</protein>
<feature type="region of interest" description="Disordered" evidence="1">
    <location>
        <begin position="1"/>
        <end position="32"/>
    </location>
</feature>
<organism evidence="2 3">
    <name type="scientific">Propionibacterium ruminifibrarum</name>
    <dbReference type="NCBI Taxonomy" id="1962131"/>
    <lineage>
        <taxon>Bacteria</taxon>
        <taxon>Bacillati</taxon>
        <taxon>Actinomycetota</taxon>
        <taxon>Actinomycetes</taxon>
        <taxon>Propionibacteriales</taxon>
        <taxon>Propionibacteriaceae</taxon>
        <taxon>Propionibacterium</taxon>
    </lineage>
</organism>
<dbReference type="RefSeq" id="WP_119716338.1">
    <property type="nucleotide sequence ID" value="NZ_OMOH01000010.1"/>
</dbReference>